<protein>
    <submittedName>
        <fullName evidence="1">Uncharacterized protein</fullName>
    </submittedName>
</protein>
<feature type="non-terminal residue" evidence="1">
    <location>
        <position position="1"/>
    </location>
</feature>
<sequence>AECRDRVYDILQDVFPFVEIDMCLSCLKLNKQTTDNCLMDKSRCVRCGEESDHDEKICNLVCFRRGEMEKDATHHHCLYYRKEFIRCNANESKIKRILDNVSILKKFLISNGVSPEDGESVLGT</sequence>
<accession>A0A1V9XZU7</accession>
<dbReference type="Proteomes" id="UP000192247">
    <property type="component" value="Unassembled WGS sequence"/>
</dbReference>
<comment type="caution">
    <text evidence="1">The sequence shown here is derived from an EMBL/GenBank/DDBJ whole genome shotgun (WGS) entry which is preliminary data.</text>
</comment>
<dbReference type="InParanoid" id="A0A1V9XZU7"/>
<evidence type="ECO:0000313" key="2">
    <source>
        <dbReference type="Proteomes" id="UP000192247"/>
    </source>
</evidence>
<organism evidence="1 2">
    <name type="scientific">Tropilaelaps mercedesae</name>
    <dbReference type="NCBI Taxonomy" id="418985"/>
    <lineage>
        <taxon>Eukaryota</taxon>
        <taxon>Metazoa</taxon>
        <taxon>Ecdysozoa</taxon>
        <taxon>Arthropoda</taxon>
        <taxon>Chelicerata</taxon>
        <taxon>Arachnida</taxon>
        <taxon>Acari</taxon>
        <taxon>Parasitiformes</taxon>
        <taxon>Mesostigmata</taxon>
        <taxon>Gamasina</taxon>
        <taxon>Dermanyssoidea</taxon>
        <taxon>Laelapidae</taxon>
        <taxon>Tropilaelaps</taxon>
    </lineage>
</organism>
<dbReference type="EMBL" id="MNPL01001622">
    <property type="protein sequence ID" value="OQR78973.1"/>
    <property type="molecule type" value="Genomic_DNA"/>
</dbReference>
<reference evidence="1 2" key="1">
    <citation type="journal article" date="2017" name="Gigascience">
        <title>Draft genome of the honey bee ectoparasitic mite, Tropilaelaps mercedesae, is shaped by the parasitic life history.</title>
        <authorList>
            <person name="Dong X."/>
            <person name="Armstrong S.D."/>
            <person name="Xia D."/>
            <person name="Makepeace B.L."/>
            <person name="Darby A.C."/>
            <person name="Kadowaki T."/>
        </authorList>
    </citation>
    <scope>NUCLEOTIDE SEQUENCE [LARGE SCALE GENOMIC DNA]</scope>
    <source>
        <strain evidence="1">Wuxi-XJTLU</strain>
    </source>
</reference>
<gene>
    <name evidence="1" type="ORF">BIW11_06053</name>
</gene>
<name>A0A1V9XZU7_9ACAR</name>
<dbReference type="AlphaFoldDB" id="A0A1V9XZU7"/>
<proteinExistence type="predicted"/>
<evidence type="ECO:0000313" key="1">
    <source>
        <dbReference type="EMBL" id="OQR78973.1"/>
    </source>
</evidence>
<keyword evidence="2" id="KW-1185">Reference proteome</keyword>